<dbReference type="PaxDb" id="3708-A0A078GB17"/>
<dbReference type="Proteomes" id="UP000028999">
    <property type="component" value="Unassembled WGS sequence"/>
</dbReference>
<gene>
    <name evidence="1" type="primary">BnaC02g25760D</name>
    <name evidence="1" type="ORF">GSBRNA2T00018724001</name>
</gene>
<dbReference type="STRING" id="3708.A0A078GB17"/>
<organism evidence="1 2">
    <name type="scientific">Brassica napus</name>
    <name type="common">Rape</name>
    <dbReference type="NCBI Taxonomy" id="3708"/>
    <lineage>
        <taxon>Eukaryota</taxon>
        <taxon>Viridiplantae</taxon>
        <taxon>Streptophyta</taxon>
        <taxon>Embryophyta</taxon>
        <taxon>Tracheophyta</taxon>
        <taxon>Spermatophyta</taxon>
        <taxon>Magnoliopsida</taxon>
        <taxon>eudicotyledons</taxon>
        <taxon>Gunneridae</taxon>
        <taxon>Pentapetalae</taxon>
        <taxon>rosids</taxon>
        <taxon>malvids</taxon>
        <taxon>Brassicales</taxon>
        <taxon>Brassicaceae</taxon>
        <taxon>Brassiceae</taxon>
        <taxon>Brassica</taxon>
    </lineage>
</organism>
<dbReference type="OMA" id="WVQKIDD"/>
<keyword evidence="2" id="KW-1185">Reference proteome</keyword>
<evidence type="ECO:0000313" key="2">
    <source>
        <dbReference type="Proteomes" id="UP000028999"/>
    </source>
</evidence>
<protein>
    <submittedName>
        <fullName evidence="1">BnaC02g25760D protein</fullName>
    </submittedName>
</protein>
<proteinExistence type="predicted"/>
<dbReference type="AlphaFoldDB" id="A0A078GB17"/>
<dbReference type="Gramene" id="CDY22272">
    <property type="protein sequence ID" value="CDY22272"/>
    <property type="gene ID" value="GSBRNA2T00018724001"/>
</dbReference>
<reference evidence="1 2" key="1">
    <citation type="journal article" date="2014" name="Science">
        <title>Plant genetics. Early allopolyploid evolution in the post-Neolithic Brassica napus oilseed genome.</title>
        <authorList>
            <person name="Chalhoub B."/>
            <person name="Denoeud F."/>
            <person name="Liu S."/>
            <person name="Parkin I.A."/>
            <person name="Tang H."/>
            <person name="Wang X."/>
            <person name="Chiquet J."/>
            <person name="Belcram H."/>
            <person name="Tong C."/>
            <person name="Samans B."/>
            <person name="Correa M."/>
            <person name="Da Silva C."/>
            <person name="Just J."/>
            <person name="Falentin C."/>
            <person name="Koh C.S."/>
            <person name="Le Clainche I."/>
            <person name="Bernard M."/>
            <person name="Bento P."/>
            <person name="Noel B."/>
            <person name="Labadie K."/>
            <person name="Alberti A."/>
            <person name="Charles M."/>
            <person name="Arnaud D."/>
            <person name="Guo H."/>
            <person name="Daviaud C."/>
            <person name="Alamery S."/>
            <person name="Jabbari K."/>
            <person name="Zhao M."/>
            <person name="Edger P.P."/>
            <person name="Chelaifa H."/>
            <person name="Tack D."/>
            <person name="Lassalle G."/>
            <person name="Mestiri I."/>
            <person name="Schnel N."/>
            <person name="Le Paslier M.C."/>
            <person name="Fan G."/>
            <person name="Renault V."/>
            <person name="Bayer P.E."/>
            <person name="Golicz A.A."/>
            <person name="Manoli S."/>
            <person name="Lee T.H."/>
            <person name="Thi V.H."/>
            <person name="Chalabi S."/>
            <person name="Hu Q."/>
            <person name="Fan C."/>
            <person name="Tollenaere R."/>
            <person name="Lu Y."/>
            <person name="Battail C."/>
            <person name="Shen J."/>
            <person name="Sidebottom C.H."/>
            <person name="Wang X."/>
            <person name="Canaguier A."/>
            <person name="Chauveau A."/>
            <person name="Berard A."/>
            <person name="Deniot G."/>
            <person name="Guan M."/>
            <person name="Liu Z."/>
            <person name="Sun F."/>
            <person name="Lim Y.P."/>
            <person name="Lyons E."/>
            <person name="Town C.D."/>
            <person name="Bancroft I."/>
            <person name="Wang X."/>
            <person name="Meng J."/>
            <person name="Ma J."/>
            <person name="Pires J.C."/>
            <person name="King G.J."/>
            <person name="Brunel D."/>
            <person name="Delourme R."/>
            <person name="Renard M."/>
            <person name="Aury J.M."/>
            <person name="Adams K.L."/>
            <person name="Batley J."/>
            <person name="Snowdon R.J."/>
            <person name="Tost J."/>
            <person name="Edwards D."/>
            <person name="Zhou Y."/>
            <person name="Hua W."/>
            <person name="Sharpe A.G."/>
            <person name="Paterson A.H."/>
            <person name="Guan C."/>
            <person name="Wincker P."/>
        </authorList>
    </citation>
    <scope>NUCLEOTIDE SEQUENCE [LARGE SCALE GENOMIC DNA]</scope>
    <source>
        <strain evidence="2">cv. Darmor-bzh</strain>
    </source>
</reference>
<accession>A0A078GB17</accession>
<name>A0A078GB17_BRANA</name>
<sequence length="86" mass="9725">MHGSVSWKSIARIIQEVNVVGGLIIPIWGTIEKALSKQWFRFVCRHVKVTRIETTTDNQRIVGLSIPNAAVETVLQDLAWVQKIDD</sequence>
<evidence type="ECO:0000313" key="1">
    <source>
        <dbReference type="EMBL" id="CDY22272.1"/>
    </source>
</evidence>
<dbReference type="EMBL" id="LK032129">
    <property type="protein sequence ID" value="CDY22272.1"/>
    <property type="molecule type" value="Genomic_DNA"/>
</dbReference>